<dbReference type="PANTHER" id="PTHR43775">
    <property type="entry name" value="FATTY ACID SYNTHASE"/>
    <property type="match status" value="1"/>
</dbReference>
<dbReference type="InterPro" id="IPR036291">
    <property type="entry name" value="NAD(P)-bd_dom_sf"/>
</dbReference>
<dbReference type="SUPFAM" id="SSF55048">
    <property type="entry name" value="Probable ACP-binding domain of malonyl-CoA ACP transacylase"/>
    <property type="match status" value="1"/>
</dbReference>
<accession>A0A6F8Y9C3</accession>
<feature type="active site" description="Proton donor; for dehydratase activity" evidence="5">
    <location>
        <position position="710"/>
    </location>
</feature>
<evidence type="ECO:0000256" key="5">
    <source>
        <dbReference type="PROSITE-ProRule" id="PRU01363"/>
    </source>
</evidence>
<dbReference type="InterPro" id="IPR020806">
    <property type="entry name" value="PKS_PP-bd"/>
</dbReference>
<keyword evidence="2" id="KW-0597">Phosphoprotein</keyword>
<dbReference type="GO" id="GO:0004312">
    <property type="term" value="F:fatty acid synthase activity"/>
    <property type="evidence" value="ECO:0007669"/>
    <property type="project" value="TreeGrafter"/>
</dbReference>
<dbReference type="Gene3D" id="3.30.70.3290">
    <property type="match status" value="1"/>
</dbReference>
<dbReference type="FunFam" id="3.40.366.10:FF:000002">
    <property type="entry name" value="Probable polyketide synthase 2"/>
    <property type="match status" value="1"/>
</dbReference>
<feature type="domain" description="PKS/mFAS DH" evidence="7">
    <location>
        <begin position="516"/>
        <end position="788"/>
    </location>
</feature>
<dbReference type="InterPro" id="IPR014043">
    <property type="entry name" value="Acyl_transferase_dom"/>
</dbReference>
<dbReference type="Gene3D" id="1.10.1200.10">
    <property type="entry name" value="ACP-like"/>
    <property type="match status" value="1"/>
</dbReference>
<dbReference type="SMART" id="SM01294">
    <property type="entry name" value="PKS_PP_betabranch"/>
    <property type="match status" value="1"/>
</dbReference>
<dbReference type="PROSITE" id="PS52019">
    <property type="entry name" value="PKS_MFAS_DH"/>
    <property type="match status" value="1"/>
</dbReference>
<dbReference type="InterPro" id="IPR049552">
    <property type="entry name" value="PKS_DH_N"/>
</dbReference>
<proteinExistence type="predicted"/>
<dbReference type="Pfam" id="PF14765">
    <property type="entry name" value="PS-DH"/>
    <property type="match status" value="1"/>
</dbReference>
<dbReference type="InterPro" id="IPR032821">
    <property type="entry name" value="PKS_assoc"/>
</dbReference>
<dbReference type="InterPro" id="IPR016035">
    <property type="entry name" value="Acyl_Trfase/lysoPLipase"/>
</dbReference>
<dbReference type="InterPro" id="IPR057326">
    <property type="entry name" value="KR_dom"/>
</dbReference>
<evidence type="ECO:0000256" key="4">
    <source>
        <dbReference type="ARBA" id="ARBA00023315"/>
    </source>
</evidence>
<dbReference type="FunFam" id="1.10.1200.10:FF:000007">
    <property type="entry name" value="Probable polyketide synthase pks17"/>
    <property type="match status" value="1"/>
</dbReference>
<evidence type="ECO:0000313" key="9">
    <source>
        <dbReference type="Proteomes" id="UP000503011"/>
    </source>
</evidence>
<keyword evidence="9" id="KW-1185">Reference proteome</keyword>
<dbReference type="GO" id="GO:0031177">
    <property type="term" value="F:phosphopantetheine binding"/>
    <property type="evidence" value="ECO:0007669"/>
    <property type="project" value="InterPro"/>
</dbReference>
<dbReference type="InterPro" id="IPR020807">
    <property type="entry name" value="PKS_DH"/>
</dbReference>
<dbReference type="Pfam" id="PF21089">
    <property type="entry name" value="PKS_DH_N"/>
    <property type="match status" value="1"/>
</dbReference>
<dbReference type="SMART" id="SM00826">
    <property type="entry name" value="PKS_DH"/>
    <property type="match status" value="1"/>
</dbReference>
<dbReference type="PANTHER" id="PTHR43775:SF51">
    <property type="entry name" value="INACTIVE PHENOLPHTHIOCEROL SYNTHESIS POLYKETIDE SYNTHASE TYPE I PKS1-RELATED"/>
    <property type="match status" value="1"/>
</dbReference>
<sequence length="1374" mass="144440">MRHGVLPRSLHIDQPTTHVDWNSGAVRLLTTAVDWPETGRPRRAAVSSFGISGTNAHIILEQAPEPDDPHPDTAGEPGGVWLLSAKGGPALQAQATRLADWIHYRPHLTTSQVGWSLWTTRSQLPDRAAVVGQNRLELFDALTALAEGRPHPGVTTGNAAGTGPVMVFPGQGSQWVGMGRRLLADSPVFAARIAECEQALQPWVDWSLTETLSNADDLDRVDIVQPVLWAVMVSLAEVWAQHGVRPAAVVGHSQGEIAAAVVAGALSLTDGARVVAERSRILRSLSGRGAMASIHLPEAEVRALLSGQVAVAATNSPTMTVISGPREQVDAIVQACDSKQIRARRIDVDYASHHPDIDTIADTIVEQLTGIQPGPGQVAFYSTVTAARIDSTELTADYWATNLRQPVRFADTIQTLLNDGHTTFIEASPHPVLTTAISETSDRAVTIPTLRRDHDTTTQIHTALAHAHTNGITIDWTPLYPATPTRIDLPTYAFQTERFWPASAPVGADGWPAGSHALLPVVVELADGSVALTGRVSATSRGWLVGHVAGGVRLLPGAALLEWVLRAADAAGCAAVEELVLQAPLVLPEQGGLRLQVLVGADEDGGGRRPVRVLSRPDDGARWLCHAEGVLTGHSGEAEGLTGAWPPPGARAVSLDGFYARADHAGYGYGPSYQGLRAVWRDGDDLYAEVGLPGQAGGPDGFGIHPALLDAALHPLLPLTDHDATGQLWLPFAWNGVTLWATGATTVRVRLSREGGHAVRVVVADPTGEPVLTAESLATWPTSAVQLREAAHGREGLYRVEWSAAPDAAAPPERLATLDVPPGGDERAAVDGALRHLQQWLRDPANDDARLVVTTHGAVLAGDEAAADLDLAGAAVIALVRSAEAEHPGRFALVDLEPGAGLALSTVLGDEPQIAVRGGKRLAARLVPAAGEADSSTVDGGGTILVAGGTGTLGGLLAEHLVSAHGAKHLVLASRTGPAAPGADDLRRRLGERGADVRIAAVDLSDPVAVAGLVGGIDPPLTGIVHAAGVLADAVVTAQDAETVERVWRAKATVVRNLDEATRGMPLTMFTVMSSAAALLGAAGQANYAAANAYCDALVARRRGMGLAGLSIGWGLWDAASTLTRGLGDSGRTRLLHSGIRPLGTPHALALFDRAHRQRSPYLLAADLDRRNVANHTGVLRTLAVDRAVTRRTASRAAAADLATEFGRMEPADRFRTMLALVRGHAAAVLGHTDPERVASDRGFLDMGFDSLTAIQLRNGLTSATGLRLPNTLVFDHPNPAALAEHLLEQLGPQQTDPVTPLLREWARLEKAMLDASRDGEARSTFARRVQTTLSLVSGPPDGTDPAADLVASAGRQALFDFIDTTLGRVRGGD</sequence>
<reference evidence="8 9" key="1">
    <citation type="submission" date="2020-03" db="EMBL/GenBank/DDBJ databases">
        <title>Whole genome shotgun sequence of Phytohabitans suffuscus NBRC 105367.</title>
        <authorList>
            <person name="Komaki H."/>
            <person name="Tamura T."/>
        </authorList>
    </citation>
    <scope>NUCLEOTIDE SEQUENCE [LARGE SCALE GENOMIC DNA]</scope>
    <source>
        <strain evidence="8 9">NBRC 105367</strain>
    </source>
</reference>
<dbReference type="SUPFAM" id="SSF51735">
    <property type="entry name" value="NAD(P)-binding Rossmann-fold domains"/>
    <property type="match status" value="2"/>
</dbReference>
<feature type="active site" description="Proton acceptor; for dehydratase activity" evidence="5">
    <location>
        <position position="547"/>
    </location>
</feature>
<dbReference type="Pfam" id="PF08659">
    <property type="entry name" value="KR"/>
    <property type="match status" value="1"/>
</dbReference>
<dbReference type="Pfam" id="PF00550">
    <property type="entry name" value="PP-binding"/>
    <property type="match status" value="1"/>
</dbReference>
<dbReference type="InterPro" id="IPR016036">
    <property type="entry name" value="Malonyl_transacylase_ACP-bd"/>
</dbReference>
<evidence type="ECO:0000256" key="3">
    <source>
        <dbReference type="ARBA" id="ARBA00022679"/>
    </source>
</evidence>
<dbReference type="Gene3D" id="3.40.47.10">
    <property type="match status" value="1"/>
</dbReference>
<evidence type="ECO:0000259" key="7">
    <source>
        <dbReference type="PROSITE" id="PS52019"/>
    </source>
</evidence>
<dbReference type="SUPFAM" id="SSF52151">
    <property type="entry name" value="FabD/lysophospholipase-like"/>
    <property type="match status" value="1"/>
</dbReference>
<evidence type="ECO:0000313" key="8">
    <source>
        <dbReference type="EMBL" id="BCB82724.1"/>
    </source>
</evidence>
<dbReference type="Pfam" id="PF00698">
    <property type="entry name" value="Acyl_transf_1"/>
    <property type="match status" value="1"/>
</dbReference>
<dbReference type="InterPro" id="IPR013968">
    <property type="entry name" value="PKS_KR"/>
</dbReference>
<dbReference type="SMART" id="SM00827">
    <property type="entry name" value="PKS_AT"/>
    <property type="match status" value="1"/>
</dbReference>
<dbReference type="InterPro" id="IPR009081">
    <property type="entry name" value="PP-bd_ACP"/>
</dbReference>
<organism evidence="8 9">
    <name type="scientific">Phytohabitans suffuscus</name>
    <dbReference type="NCBI Taxonomy" id="624315"/>
    <lineage>
        <taxon>Bacteria</taxon>
        <taxon>Bacillati</taxon>
        <taxon>Actinomycetota</taxon>
        <taxon>Actinomycetes</taxon>
        <taxon>Micromonosporales</taxon>
        <taxon>Micromonosporaceae</taxon>
    </lineage>
</organism>
<keyword evidence="3" id="KW-0808">Transferase</keyword>
<name>A0A6F8Y9C3_9ACTN</name>
<feature type="domain" description="Carrier" evidence="6">
    <location>
        <begin position="1216"/>
        <end position="1291"/>
    </location>
</feature>
<feature type="region of interest" description="C-terminal hotdog fold" evidence="5">
    <location>
        <begin position="650"/>
        <end position="788"/>
    </location>
</feature>
<evidence type="ECO:0000256" key="2">
    <source>
        <dbReference type="ARBA" id="ARBA00022553"/>
    </source>
</evidence>
<keyword evidence="1" id="KW-0596">Phosphopantetheine</keyword>
<dbReference type="KEGG" id="psuu:Psuf_000370"/>
<feature type="region of interest" description="N-terminal hotdog fold" evidence="5">
    <location>
        <begin position="516"/>
        <end position="638"/>
    </location>
</feature>
<dbReference type="InterPro" id="IPR042104">
    <property type="entry name" value="PKS_dehydratase_sf"/>
</dbReference>
<dbReference type="SUPFAM" id="SSF47336">
    <property type="entry name" value="ACP-like"/>
    <property type="match status" value="1"/>
</dbReference>
<dbReference type="SMART" id="SM00822">
    <property type="entry name" value="PKS_KR"/>
    <property type="match status" value="1"/>
</dbReference>
<dbReference type="Pfam" id="PF22953">
    <property type="entry name" value="SpnB_Rossmann"/>
    <property type="match status" value="1"/>
</dbReference>
<evidence type="ECO:0000256" key="1">
    <source>
        <dbReference type="ARBA" id="ARBA00022450"/>
    </source>
</evidence>
<keyword evidence="4" id="KW-0012">Acyltransferase</keyword>
<dbReference type="CDD" id="cd08956">
    <property type="entry name" value="KR_3_FAS_SDR_x"/>
    <property type="match status" value="1"/>
</dbReference>
<dbReference type="Pfam" id="PF16197">
    <property type="entry name" value="KAsynt_C_assoc"/>
    <property type="match status" value="1"/>
</dbReference>
<evidence type="ECO:0000259" key="6">
    <source>
        <dbReference type="PROSITE" id="PS50075"/>
    </source>
</evidence>
<reference evidence="8 9" key="2">
    <citation type="submission" date="2020-03" db="EMBL/GenBank/DDBJ databases">
        <authorList>
            <person name="Ichikawa N."/>
            <person name="Kimura A."/>
            <person name="Kitahashi Y."/>
            <person name="Uohara A."/>
        </authorList>
    </citation>
    <scope>NUCLEOTIDE SEQUENCE [LARGE SCALE GENOMIC DNA]</scope>
    <source>
        <strain evidence="8 9">NBRC 105367</strain>
    </source>
</reference>
<gene>
    <name evidence="8" type="ORF">Psuf_000370</name>
</gene>
<dbReference type="GO" id="GO:0006633">
    <property type="term" value="P:fatty acid biosynthetic process"/>
    <property type="evidence" value="ECO:0007669"/>
    <property type="project" value="TreeGrafter"/>
</dbReference>
<dbReference type="InterPro" id="IPR049900">
    <property type="entry name" value="PKS_mFAS_DH"/>
</dbReference>
<dbReference type="InterPro" id="IPR050091">
    <property type="entry name" value="PKS_NRPS_Biosynth_Enz"/>
</dbReference>
<dbReference type="InterPro" id="IPR016039">
    <property type="entry name" value="Thiolase-like"/>
</dbReference>
<dbReference type="SUPFAM" id="SSF53901">
    <property type="entry name" value="Thiolase-like"/>
    <property type="match status" value="1"/>
</dbReference>
<dbReference type="PROSITE" id="PS00012">
    <property type="entry name" value="PHOSPHOPANTETHEINE"/>
    <property type="match status" value="1"/>
</dbReference>
<dbReference type="Proteomes" id="UP000503011">
    <property type="component" value="Chromosome"/>
</dbReference>
<dbReference type="Gene3D" id="3.40.366.10">
    <property type="entry name" value="Malonyl-Coenzyme A Acyl Carrier Protein, domain 2"/>
    <property type="match status" value="1"/>
</dbReference>
<dbReference type="InterPro" id="IPR055123">
    <property type="entry name" value="SpnB-like_Rossmann"/>
</dbReference>
<dbReference type="InterPro" id="IPR036736">
    <property type="entry name" value="ACP-like_sf"/>
</dbReference>
<protein>
    <submittedName>
        <fullName evidence="8">Uncharacterized protein</fullName>
    </submittedName>
</protein>
<dbReference type="InterPro" id="IPR049551">
    <property type="entry name" value="PKS_DH_C"/>
</dbReference>
<dbReference type="PROSITE" id="PS50075">
    <property type="entry name" value="CARRIER"/>
    <property type="match status" value="1"/>
</dbReference>
<dbReference type="InterPro" id="IPR006162">
    <property type="entry name" value="Ppantetheine_attach_site"/>
</dbReference>
<dbReference type="SMART" id="SM00823">
    <property type="entry name" value="PKS_PP"/>
    <property type="match status" value="1"/>
</dbReference>
<dbReference type="Gene3D" id="3.40.50.720">
    <property type="entry name" value="NAD(P)-binding Rossmann-like Domain"/>
    <property type="match status" value="1"/>
</dbReference>
<dbReference type="InterPro" id="IPR001227">
    <property type="entry name" value="Ac_transferase_dom_sf"/>
</dbReference>
<dbReference type="Gene3D" id="3.10.129.110">
    <property type="entry name" value="Polyketide synthase dehydratase"/>
    <property type="match status" value="1"/>
</dbReference>
<dbReference type="EMBL" id="AP022871">
    <property type="protein sequence ID" value="BCB82724.1"/>
    <property type="molecule type" value="Genomic_DNA"/>
</dbReference>